<protein>
    <submittedName>
        <fullName evidence="1">Uncharacterized protein</fullName>
    </submittedName>
</protein>
<accession>A0ACB8BCI8</accession>
<keyword evidence="2" id="KW-1185">Reference proteome</keyword>
<sequence length="272" mass="29754">MSVRSFTVFQDTPIEIPKIINNCNDSATTSSAAADAAATLLSTLATTEKENLHPVTGERAGPASIAACKKRKTGVLVTKVLVAPSVKKQKEHSQLKKERKVLGSKGKSSEGRKGSSSKKPSRSARKASPLPKVDEEQEIQRQPPHLSISQINIDSKCYELTVSPLADVSDAYDTTPQPESQEQELKADKEQSVEPEIRDYFSPSISNVNISPERQETSCDTTSDTETNATFTTPERKRIYSSFTFSSPSPSSERFKQTHSPTRRDHAAANSE</sequence>
<proteinExistence type="predicted"/>
<comment type="caution">
    <text evidence="1">The sequence shown here is derived from an EMBL/GenBank/DDBJ whole genome shotgun (WGS) entry which is preliminary data.</text>
</comment>
<evidence type="ECO:0000313" key="2">
    <source>
        <dbReference type="Proteomes" id="UP000790709"/>
    </source>
</evidence>
<evidence type="ECO:0000313" key="1">
    <source>
        <dbReference type="EMBL" id="KAH7923440.1"/>
    </source>
</evidence>
<dbReference type="Proteomes" id="UP000790709">
    <property type="component" value="Unassembled WGS sequence"/>
</dbReference>
<gene>
    <name evidence="1" type="ORF">BV22DRAFT_1036292</name>
</gene>
<organism evidence="1 2">
    <name type="scientific">Leucogyrophana mollusca</name>
    <dbReference type="NCBI Taxonomy" id="85980"/>
    <lineage>
        <taxon>Eukaryota</taxon>
        <taxon>Fungi</taxon>
        <taxon>Dikarya</taxon>
        <taxon>Basidiomycota</taxon>
        <taxon>Agaricomycotina</taxon>
        <taxon>Agaricomycetes</taxon>
        <taxon>Agaricomycetidae</taxon>
        <taxon>Boletales</taxon>
        <taxon>Boletales incertae sedis</taxon>
        <taxon>Leucogyrophana</taxon>
    </lineage>
</organism>
<name>A0ACB8BCI8_9AGAM</name>
<dbReference type="EMBL" id="MU266452">
    <property type="protein sequence ID" value="KAH7923440.1"/>
    <property type="molecule type" value="Genomic_DNA"/>
</dbReference>
<reference evidence="1" key="1">
    <citation type="journal article" date="2021" name="New Phytol.">
        <title>Evolutionary innovations through gain and loss of genes in the ectomycorrhizal Boletales.</title>
        <authorList>
            <person name="Wu G."/>
            <person name="Miyauchi S."/>
            <person name="Morin E."/>
            <person name="Kuo A."/>
            <person name="Drula E."/>
            <person name="Varga T."/>
            <person name="Kohler A."/>
            <person name="Feng B."/>
            <person name="Cao Y."/>
            <person name="Lipzen A."/>
            <person name="Daum C."/>
            <person name="Hundley H."/>
            <person name="Pangilinan J."/>
            <person name="Johnson J."/>
            <person name="Barry K."/>
            <person name="LaButti K."/>
            <person name="Ng V."/>
            <person name="Ahrendt S."/>
            <person name="Min B."/>
            <person name="Choi I.G."/>
            <person name="Park H."/>
            <person name="Plett J.M."/>
            <person name="Magnuson J."/>
            <person name="Spatafora J.W."/>
            <person name="Nagy L.G."/>
            <person name="Henrissat B."/>
            <person name="Grigoriev I.V."/>
            <person name="Yang Z.L."/>
            <person name="Xu J."/>
            <person name="Martin F.M."/>
        </authorList>
    </citation>
    <scope>NUCLEOTIDE SEQUENCE</scope>
    <source>
        <strain evidence="1">KUC20120723A-06</strain>
    </source>
</reference>